<feature type="transmembrane region" description="Helical" evidence="1">
    <location>
        <begin position="13"/>
        <end position="34"/>
    </location>
</feature>
<keyword evidence="1" id="KW-0812">Transmembrane</keyword>
<evidence type="ECO:0000313" key="2">
    <source>
        <dbReference type="EMBL" id="EHY64746.1"/>
    </source>
</evidence>
<evidence type="ECO:0000313" key="3">
    <source>
        <dbReference type="EMBL" id="KFG25857.1"/>
    </source>
</evidence>
<evidence type="ECO:0000256" key="1">
    <source>
        <dbReference type="SAM" id="Phobius"/>
    </source>
</evidence>
<organism evidence="2">
    <name type="scientific">Nematocida ausubeli (strain ATCC PRA-371 / ERTm2)</name>
    <name type="common">Nematode killer fungus</name>
    <dbReference type="NCBI Taxonomy" id="1913371"/>
    <lineage>
        <taxon>Eukaryota</taxon>
        <taxon>Fungi</taxon>
        <taxon>Fungi incertae sedis</taxon>
        <taxon>Microsporidia</taxon>
        <taxon>Nematocida</taxon>
    </lineage>
</organism>
<reference evidence="2" key="1">
    <citation type="submission" date="2011-03" db="EMBL/GenBank/DDBJ databases">
        <title>The Genome Sequence of Nematocida sp1 strain ERTm2.</title>
        <authorList>
            <consortium name="The Broad Institute Genome Sequencing Platform"/>
            <consortium name="The Broad Institute Genome Sequencing Center for Infectious Disease"/>
            <person name="Cuomo C."/>
            <person name="Troemel E."/>
            <person name="Young S.K."/>
            <person name="Zeng Q."/>
            <person name="Gargeya S."/>
            <person name="Fitzgerald M."/>
            <person name="Haas B."/>
            <person name="Abouelleil A."/>
            <person name="Alvarado L."/>
            <person name="Arachchi H.M."/>
            <person name="Berlin A."/>
            <person name="Brown A."/>
            <person name="Chapman S.B."/>
            <person name="Chen Z."/>
            <person name="Dunbar C."/>
            <person name="Freedman E."/>
            <person name="Gearin G."/>
            <person name="Gellesch M."/>
            <person name="Goldberg J."/>
            <person name="Griggs A."/>
            <person name="Gujja S."/>
            <person name="Heilman E.R."/>
            <person name="Heiman D."/>
            <person name="Howarth C."/>
            <person name="Larson L."/>
            <person name="Lui A."/>
            <person name="MacDonald P.J.P."/>
            <person name="Mehta T."/>
            <person name="Montmayeur A."/>
            <person name="Murphy C."/>
            <person name="Neiman D."/>
            <person name="Pearson M."/>
            <person name="Priest M."/>
            <person name="Roberts A."/>
            <person name="Saif S."/>
            <person name="Shea T."/>
            <person name="Shenoy N."/>
            <person name="Sisk P."/>
            <person name="Stolte C."/>
            <person name="Sykes S."/>
            <person name="White J."/>
            <person name="Yandava C."/>
            <person name="Wortman J."/>
            <person name="Nusbaum C."/>
            <person name="Birren B."/>
        </authorList>
    </citation>
    <scope>NUCLEOTIDE SEQUENCE</scope>
    <source>
        <strain evidence="2">ERTm2</strain>
    </source>
</reference>
<dbReference type="Proteomes" id="UP000054524">
    <property type="component" value="Unassembled WGS sequence"/>
</dbReference>
<dbReference type="EMBL" id="JH604638">
    <property type="protein sequence ID" value="EHY64746.1"/>
    <property type="molecule type" value="Genomic_DNA"/>
</dbReference>
<dbReference type="Proteomes" id="UP000005622">
    <property type="component" value="Unassembled WGS sequence"/>
</dbReference>
<keyword evidence="4" id="KW-1185">Reference proteome</keyword>
<sequence>MPHPAEKSRTRELLGQVVVGTMAGAAIGLGIGVLQKGFCRNSSISSRITDTMIIGGSYVLFDNLISKYNLSKTYRPIVAGLAAGSLGSRGGASSIIATSVATACAAYALESADILNQTDVHLE</sequence>
<keyword evidence="1" id="KW-0472">Membrane</keyword>
<name>H8ZEY0_NEMA1</name>
<reference evidence="3" key="2">
    <citation type="submission" date="2012-10" db="EMBL/GenBank/DDBJ databases">
        <authorList>
            <consortium name="The Broad Institute Genome Sequencing Platform"/>
            <consortium name="The Broad Institute Genome Sequencing Center for Infectious Disease"/>
            <person name="Cuomo C."/>
            <person name="Troemel E."/>
            <person name="Walker B."/>
            <person name="Young S.K."/>
            <person name="Zeng Q."/>
            <person name="Gargeya S."/>
            <person name="Fitzgerald M."/>
            <person name="Haas B."/>
            <person name="Abouelleil A."/>
            <person name="Alvarado L."/>
            <person name="Arachchi H.M."/>
            <person name="Berlin A.M."/>
            <person name="Chapman S.B."/>
            <person name="Goldberg J."/>
            <person name="Griggs A."/>
            <person name="Gujja S."/>
            <person name="Hansen M."/>
            <person name="Howarth C."/>
            <person name="Imamovic A."/>
            <person name="Larimer J."/>
            <person name="McCowan C."/>
            <person name="Murphy C."/>
            <person name="Neiman D."/>
            <person name="Pearson M."/>
            <person name="Priest M."/>
            <person name="Roberts A."/>
            <person name="Saif S."/>
            <person name="Shea T."/>
            <person name="Sisk P."/>
            <person name="Sykes S."/>
            <person name="Wortman J."/>
            <person name="Nusbaum C."/>
            <person name="Birren B."/>
        </authorList>
    </citation>
    <scope>NUCLEOTIDE SEQUENCE</scope>
    <source>
        <strain evidence="3">ERTm6</strain>
    </source>
</reference>
<protein>
    <recommendedName>
        <fullName evidence="5">Mitochondrial import inner membrane translocase subunit TIM22</fullName>
    </recommendedName>
</protein>
<proteinExistence type="predicted"/>
<accession>A0A086J139</accession>
<reference evidence="3 4" key="3">
    <citation type="journal article" date="2014" name="Genome Announc.">
        <title>Genome Sequence of the Microsporidian Species Nematocida sp1 Strain ERTm6 (ATCC PRA-372).</title>
        <authorList>
            <person name="Bakowski M.A."/>
            <person name="Priest M."/>
            <person name="Young S."/>
            <person name="Cuomo C.A."/>
            <person name="Troemel E.R."/>
        </authorList>
    </citation>
    <scope>NUCLEOTIDE SEQUENCE [LARGE SCALE GENOMIC DNA]</scope>
    <source>
        <strain evidence="3 4">ERTm6</strain>
    </source>
</reference>
<evidence type="ECO:0000313" key="4">
    <source>
        <dbReference type="Proteomes" id="UP000054524"/>
    </source>
</evidence>
<evidence type="ECO:0008006" key="5">
    <source>
        <dbReference type="Google" id="ProtNLM"/>
    </source>
</evidence>
<dbReference type="OrthoDB" id="2191646at2759"/>
<dbReference type="EMBL" id="AKIJ01000004">
    <property type="protein sequence ID" value="KFG25857.1"/>
    <property type="molecule type" value="Genomic_DNA"/>
</dbReference>
<gene>
    <name evidence="2" type="ORF">NERG_02149</name>
    <name evidence="3" type="ORF">NESG_01845</name>
</gene>
<dbReference type="AlphaFoldDB" id="H8ZEY0"/>
<accession>H8ZEY0</accession>
<dbReference type="HOGENOM" id="CLU_2062094_0_0_1"/>
<keyword evidence="1" id="KW-1133">Transmembrane helix</keyword>